<evidence type="ECO:0000259" key="11">
    <source>
        <dbReference type="Pfam" id="PF13953"/>
    </source>
</evidence>
<dbReference type="InterPro" id="IPR000015">
    <property type="entry name" value="Fimb_usher"/>
</dbReference>
<reference evidence="13 15" key="1">
    <citation type="journal article" date="2020" name="Microorganisms">
        <title>Reliable Identification of Environmental Pseudomonas Isolates Using the rpoD Gene.</title>
        <authorList>
            <consortium name="The Broad Institute Genome Sequencing Platform"/>
            <person name="Girard L."/>
            <person name="Lood C."/>
            <person name="Rokni-Zadeh H."/>
            <person name="van Noort V."/>
            <person name="Lavigne R."/>
            <person name="De Mot R."/>
        </authorList>
    </citation>
    <scope>NUCLEOTIDE SEQUENCE</scope>
    <source>
        <strain evidence="13 15">RW4S2</strain>
    </source>
</reference>
<dbReference type="InterPro" id="IPR025949">
    <property type="entry name" value="PapC-like_C"/>
</dbReference>
<dbReference type="InterPro" id="IPR037224">
    <property type="entry name" value="PapC_N_sf"/>
</dbReference>
<dbReference type="Gene3D" id="2.60.40.2610">
    <property type="entry name" value="Outer membrane usher protein FimD, plug domain"/>
    <property type="match status" value="1"/>
</dbReference>
<evidence type="ECO:0000313" key="14">
    <source>
        <dbReference type="EMBL" id="MBV4539704.1"/>
    </source>
</evidence>
<dbReference type="Pfam" id="PF13954">
    <property type="entry name" value="PapC_N"/>
    <property type="match status" value="1"/>
</dbReference>
<dbReference type="Gene3D" id="2.60.40.2070">
    <property type="match status" value="1"/>
</dbReference>
<evidence type="ECO:0000256" key="3">
    <source>
        <dbReference type="ARBA" id="ARBA00022448"/>
    </source>
</evidence>
<keyword evidence="8 10" id="KW-0472">Membrane</keyword>
<evidence type="ECO:0000256" key="4">
    <source>
        <dbReference type="ARBA" id="ARBA00022452"/>
    </source>
</evidence>
<dbReference type="GO" id="GO:0015473">
    <property type="term" value="F:fimbrial usher porin activity"/>
    <property type="evidence" value="ECO:0007669"/>
    <property type="project" value="InterPro"/>
</dbReference>
<dbReference type="Gene3D" id="2.60.40.3110">
    <property type="match status" value="1"/>
</dbReference>
<dbReference type="PROSITE" id="PS01151">
    <property type="entry name" value="FIMBRIAL_USHER"/>
    <property type="match status" value="1"/>
</dbReference>
<feature type="domain" description="PapC N-terminal" evidence="12">
    <location>
        <begin position="41"/>
        <end position="183"/>
    </location>
</feature>
<dbReference type="Gene3D" id="3.10.20.410">
    <property type="match status" value="1"/>
</dbReference>
<feature type="domain" description="PapC-like C-terminal" evidence="11">
    <location>
        <begin position="750"/>
        <end position="811"/>
    </location>
</feature>
<evidence type="ECO:0000256" key="1">
    <source>
        <dbReference type="ARBA" id="ARBA00004571"/>
    </source>
</evidence>
<dbReference type="RefSeq" id="WP_186604047.1">
    <property type="nucleotide sequence ID" value="NZ_JABWRP020000001.1"/>
</dbReference>
<evidence type="ECO:0000259" key="12">
    <source>
        <dbReference type="Pfam" id="PF13954"/>
    </source>
</evidence>
<dbReference type="InterPro" id="IPR018030">
    <property type="entry name" value="Fimbrial_membr_usher_CS"/>
</dbReference>
<dbReference type="PANTHER" id="PTHR30451">
    <property type="entry name" value="OUTER MEMBRANE USHER PROTEIN"/>
    <property type="match status" value="1"/>
</dbReference>
<dbReference type="EMBL" id="JABWRP010000024">
    <property type="protein sequence ID" value="MBC3473191.1"/>
    <property type="molecule type" value="Genomic_DNA"/>
</dbReference>
<dbReference type="AlphaFoldDB" id="A0A923K7M9"/>
<keyword evidence="5 10" id="KW-1029">Fimbrium biogenesis</keyword>
<comment type="caution">
    <text evidence="13">The sequence shown here is derived from an EMBL/GenBank/DDBJ whole genome shotgun (WGS) entry which is preliminary data.</text>
</comment>
<proteinExistence type="inferred from homology"/>
<evidence type="ECO:0000313" key="15">
    <source>
        <dbReference type="Proteomes" id="UP000628137"/>
    </source>
</evidence>
<keyword evidence="6 10" id="KW-0812">Transmembrane</keyword>
<dbReference type="PANTHER" id="PTHR30451:SF21">
    <property type="entry name" value="FIMBRIAL USHER DOMAIN-CONTAINING PROTEIN YDET-RELATED"/>
    <property type="match status" value="1"/>
</dbReference>
<evidence type="ECO:0000256" key="7">
    <source>
        <dbReference type="ARBA" id="ARBA00022729"/>
    </source>
</evidence>
<keyword evidence="7" id="KW-0732">Signal</keyword>
<protein>
    <submittedName>
        <fullName evidence="13">Fimbrial biogenesis outer membrane usher protein</fullName>
    </submittedName>
</protein>
<reference evidence="14" key="3">
    <citation type="submission" date="2021-06" db="EMBL/GenBank/DDBJ databases">
        <title>Updating the genus Pseudomonas: Description of 43 new species and partition of the Pseudomonas putida group.</title>
        <authorList>
            <person name="Girard L."/>
            <person name="Lood C."/>
            <person name="Vandamme P."/>
            <person name="Rokni-Zadeh H."/>
            <person name="Van Noort V."/>
            <person name="Hofte M."/>
            <person name="Lavigne R."/>
            <person name="De Mot R."/>
        </authorList>
    </citation>
    <scope>NUCLEOTIDE SEQUENCE</scope>
    <source>
        <strain evidence="14">RW4S2</strain>
    </source>
</reference>
<dbReference type="InterPro" id="IPR025885">
    <property type="entry name" value="PapC_N"/>
</dbReference>
<dbReference type="GO" id="GO:0009279">
    <property type="term" value="C:cell outer membrane"/>
    <property type="evidence" value="ECO:0007669"/>
    <property type="project" value="UniProtKB-SubCell"/>
</dbReference>
<keyword evidence="15" id="KW-1185">Reference proteome</keyword>
<keyword evidence="3 10" id="KW-0813">Transport</keyword>
<reference evidence="13" key="2">
    <citation type="submission" date="2020-07" db="EMBL/GenBank/DDBJ databases">
        <authorList>
            <person name="Lood C."/>
            <person name="Girard L."/>
        </authorList>
    </citation>
    <scope>NUCLEOTIDE SEQUENCE</scope>
    <source>
        <strain evidence="13">RW4S2</strain>
    </source>
</reference>
<evidence type="ECO:0000313" key="13">
    <source>
        <dbReference type="EMBL" id="MBC3473191.1"/>
    </source>
</evidence>
<name>A0A923K7M9_9PSED</name>
<organism evidence="13">
    <name type="scientific">Pseudomonas vlassakiae</name>
    <dbReference type="NCBI Taxonomy" id="485888"/>
    <lineage>
        <taxon>Bacteria</taxon>
        <taxon>Pseudomonadati</taxon>
        <taxon>Pseudomonadota</taxon>
        <taxon>Gammaproteobacteria</taxon>
        <taxon>Pseudomonadales</taxon>
        <taxon>Pseudomonadaceae</taxon>
        <taxon>Pseudomonas</taxon>
    </lineage>
</organism>
<sequence>MPLLPTRCPVRGQRHLLLCLAGSLVAWLEIPIVKASSEPGFESGFLREADGSGVHALSFLQSQQSLAPGRYLVTVRVNLEPAGRHELDFTADANGELQPCLPSTRLGEWGLRLDALASLEDASQACLDLTSVVPGAQVDFDSSRLRLSISIPQIAMRRDIAGNVDPSRWDSGINAAFLNYQASTLQGKSRYRGRYSNEDLYLNGGVNLGDWRLRSTQAWRQDSDGTREWTRAQTYAQRDLPGTRANITVGETFTDADIFGGVPVTGVRVASDMSMLPDALQGYAPVIRGVAQTRAKLEVWQNGYPIYATYVSPGPYAIDDLNTAGSGELEVVLTEADGQVRRFIQPYATLGNLQRQGIWRYSATVGTYNPASDLDKPLIWQATLSRGMEWDLTLYGGLMASEYYRAMNIGIGKDLGSLGAASFDVTQANSQLDIAEQASAQGQSYALKYGKAFATGTNLRFAGYRYSTEGYRDFSEAVQQRSHSTTFQGSRRSRLEASVHQRLGQRHSLSLTLSQQQYWQQASTQRQYQLGFNTYHAGISYYLFASQSLNDTYGSDRQFGLSLSMPLNFGRSANARYDLHKQRHGYTQRASLSGSTGDGRLSYNTSVAQDEDRQHSGALTLGYKTEHGNFGTGLTQGSDYQSLSLNASGALLLHAGGLELGSYLGDTAGLVEVPGVAGVGVQNSNGSRTNARGYALVPHLQPYRNNTVVLQTDKLGPDVEIENGTAQLVPRRGAIVKQQFSARQVSRWVLTLLHANGTPVPFGSVVLDAEDQPLGMVGQAGVTLLSAIDQPQTLSLSWGERDDQRCRLHVDPQHMQRAEGYHLQTLTCVADSFKEST</sequence>
<keyword evidence="4" id="KW-1134">Transmembrane beta strand</keyword>
<dbReference type="InterPro" id="IPR043142">
    <property type="entry name" value="PapC-like_C_sf"/>
</dbReference>
<dbReference type="InterPro" id="IPR042186">
    <property type="entry name" value="FimD_plug_dom"/>
</dbReference>
<evidence type="ECO:0000256" key="9">
    <source>
        <dbReference type="ARBA" id="ARBA00023237"/>
    </source>
</evidence>
<gene>
    <name evidence="14" type="ORF">HU738_001400</name>
    <name evidence="13" type="ORF">HU738_21770</name>
</gene>
<evidence type="ECO:0000256" key="6">
    <source>
        <dbReference type="ARBA" id="ARBA00022692"/>
    </source>
</evidence>
<keyword evidence="9 10" id="KW-0998">Cell outer membrane</keyword>
<comment type="similarity">
    <text evidence="2 10">Belongs to the fimbrial export usher family.</text>
</comment>
<dbReference type="SUPFAM" id="SSF141729">
    <property type="entry name" value="FimD N-terminal domain-like"/>
    <property type="match status" value="1"/>
</dbReference>
<evidence type="ECO:0000256" key="5">
    <source>
        <dbReference type="ARBA" id="ARBA00022558"/>
    </source>
</evidence>
<comment type="subcellular location">
    <subcellularLocation>
        <location evidence="1 10">Cell outer membrane</location>
        <topology evidence="1 10">Multi-pass membrane protein</topology>
    </subcellularLocation>
</comment>
<accession>A0A923K7M9</accession>
<evidence type="ECO:0000256" key="10">
    <source>
        <dbReference type="RuleBase" id="RU003884"/>
    </source>
</evidence>
<evidence type="ECO:0000256" key="8">
    <source>
        <dbReference type="ARBA" id="ARBA00023136"/>
    </source>
</evidence>
<dbReference type="Pfam" id="PF13953">
    <property type="entry name" value="PapC_C"/>
    <property type="match status" value="1"/>
</dbReference>
<evidence type="ECO:0000256" key="2">
    <source>
        <dbReference type="ARBA" id="ARBA00008064"/>
    </source>
</evidence>
<dbReference type="EMBL" id="JABWRP020000001">
    <property type="protein sequence ID" value="MBV4539704.1"/>
    <property type="molecule type" value="Genomic_DNA"/>
</dbReference>
<dbReference type="Pfam" id="PF00577">
    <property type="entry name" value="Usher"/>
    <property type="match status" value="1"/>
</dbReference>
<dbReference type="Proteomes" id="UP000628137">
    <property type="component" value="Unassembled WGS sequence"/>
</dbReference>
<dbReference type="GO" id="GO:0009297">
    <property type="term" value="P:pilus assembly"/>
    <property type="evidence" value="ECO:0007669"/>
    <property type="project" value="InterPro"/>
</dbReference>